<feature type="coiled-coil region" evidence="1">
    <location>
        <begin position="77"/>
        <end position="104"/>
    </location>
</feature>
<feature type="compositionally biased region" description="Basic and acidic residues" evidence="2">
    <location>
        <begin position="285"/>
        <end position="307"/>
    </location>
</feature>
<reference evidence="3" key="1">
    <citation type="submission" date="2007-07" db="EMBL/GenBank/DDBJ databases">
        <title>PCAP assembly of the Caenorhabditis remanei genome.</title>
        <authorList>
            <consortium name="The Caenorhabditis remanei Sequencing Consortium"/>
            <person name="Wilson R.K."/>
        </authorList>
    </citation>
    <scope>NUCLEOTIDE SEQUENCE [LARGE SCALE GENOMIC DNA]</scope>
    <source>
        <strain evidence="3">PB4641</strain>
    </source>
</reference>
<dbReference type="EMBL" id="DS268557">
    <property type="protein sequence ID" value="EFO89490.1"/>
    <property type="molecule type" value="Genomic_DNA"/>
</dbReference>
<dbReference type="Proteomes" id="UP000008281">
    <property type="component" value="Unassembled WGS sequence"/>
</dbReference>
<dbReference type="HOGENOM" id="CLU_892095_0_0_1"/>
<gene>
    <name evidence="3" type="ORF">CRE_18149</name>
</gene>
<sequence>MEQLKVELEIDPKSRHEMTKSKTRLAQDPPPNYGKRSKIEARKSTITAKKKNNPTRLLYATFDAPDEEREESPEPVVRLTAERRAAAEKRIAQQKAEIEEQKRNGTYVDPMEVYQAELKRANWQNSTGRGGTPPVNPFRDIVLARIERERQEREQKAAAEVGDPEAQAATYAENRRKLGEARLYMRRYAIEEAAKKGLPPPPEEPLELFDMMEHYNPERADAPPGPSYEEIMARVKRPQVIAKMLEEEAAKKKEAERVATEAEAAKESTSNSEVKSCRKRKRAHREAEEQEKVLINDLHKKSDQSCN</sequence>
<feature type="compositionally biased region" description="Basic and acidic residues" evidence="2">
    <location>
        <begin position="1"/>
        <end position="20"/>
    </location>
</feature>
<feature type="region of interest" description="Disordered" evidence="2">
    <location>
        <begin position="1"/>
        <end position="38"/>
    </location>
</feature>
<organism evidence="4">
    <name type="scientific">Caenorhabditis remanei</name>
    <name type="common">Caenorhabditis vulgaris</name>
    <dbReference type="NCBI Taxonomy" id="31234"/>
    <lineage>
        <taxon>Eukaryota</taxon>
        <taxon>Metazoa</taxon>
        <taxon>Ecdysozoa</taxon>
        <taxon>Nematoda</taxon>
        <taxon>Chromadorea</taxon>
        <taxon>Rhabditida</taxon>
        <taxon>Rhabditina</taxon>
        <taxon>Rhabditomorpha</taxon>
        <taxon>Rhabditoidea</taxon>
        <taxon>Rhabditidae</taxon>
        <taxon>Peloderinae</taxon>
        <taxon>Caenorhabditis</taxon>
    </lineage>
</organism>
<dbReference type="AlphaFoldDB" id="E3N8M2"/>
<proteinExistence type="predicted"/>
<evidence type="ECO:0000313" key="3">
    <source>
        <dbReference type="EMBL" id="EFO89490.1"/>
    </source>
</evidence>
<feature type="compositionally biased region" description="Basic and acidic residues" evidence="2">
    <location>
        <begin position="249"/>
        <end position="266"/>
    </location>
</feature>
<feature type="region of interest" description="Disordered" evidence="2">
    <location>
        <begin position="249"/>
        <end position="307"/>
    </location>
</feature>
<dbReference type="InParanoid" id="E3N8M2"/>
<evidence type="ECO:0000256" key="2">
    <source>
        <dbReference type="SAM" id="MobiDB-lite"/>
    </source>
</evidence>
<keyword evidence="1" id="KW-0175">Coiled coil</keyword>
<accession>E3N8M2</accession>
<keyword evidence="4" id="KW-1185">Reference proteome</keyword>
<evidence type="ECO:0000256" key="1">
    <source>
        <dbReference type="SAM" id="Coils"/>
    </source>
</evidence>
<evidence type="ECO:0000313" key="4">
    <source>
        <dbReference type="Proteomes" id="UP000008281"/>
    </source>
</evidence>
<name>E3N8M2_CAERE</name>
<protein>
    <submittedName>
        <fullName evidence="3">Uncharacterized protein</fullName>
    </submittedName>
</protein>